<dbReference type="EMBL" id="BMPP01000008">
    <property type="protein sequence ID" value="GGK27952.1"/>
    <property type="molecule type" value="Genomic_DNA"/>
</dbReference>
<dbReference type="SUPFAM" id="SSF52402">
    <property type="entry name" value="Adenine nucleotide alpha hydrolases-like"/>
    <property type="match status" value="1"/>
</dbReference>
<name>A0ABQ2EVP9_9DEIO</name>
<feature type="domain" description="UspA" evidence="2">
    <location>
        <begin position="32"/>
        <end position="169"/>
    </location>
</feature>
<evidence type="ECO:0000259" key="2">
    <source>
        <dbReference type="Pfam" id="PF00582"/>
    </source>
</evidence>
<dbReference type="Pfam" id="PF00582">
    <property type="entry name" value="Usp"/>
    <property type="match status" value="1"/>
</dbReference>
<dbReference type="Proteomes" id="UP000647587">
    <property type="component" value="Unassembled WGS sequence"/>
</dbReference>
<comment type="caution">
    <text evidence="3">The sequence shown here is derived from an EMBL/GenBank/DDBJ whole genome shotgun (WGS) entry which is preliminary data.</text>
</comment>
<accession>A0ABQ2EVP9</accession>
<keyword evidence="4" id="KW-1185">Reference proteome</keyword>
<protein>
    <submittedName>
        <fullName evidence="3">Universal stress protein</fullName>
    </submittedName>
</protein>
<reference evidence="4" key="1">
    <citation type="journal article" date="2019" name="Int. J. Syst. Evol. Microbiol.">
        <title>The Global Catalogue of Microorganisms (GCM) 10K type strain sequencing project: providing services to taxonomists for standard genome sequencing and annotation.</title>
        <authorList>
            <consortium name="The Broad Institute Genomics Platform"/>
            <consortium name="The Broad Institute Genome Sequencing Center for Infectious Disease"/>
            <person name="Wu L."/>
            <person name="Ma J."/>
        </authorList>
    </citation>
    <scope>NUCLEOTIDE SEQUENCE [LARGE SCALE GENOMIC DNA]</scope>
    <source>
        <strain evidence="4">JCM 30331</strain>
    </source>
</reference>
<dbReference type="PRINTS" id="PR01438">
    <property type="entry name" value="UNVRSLSTRESS"/>
</dbReference>
<dbReference type="InterPro" id="IPR006015">
    <property type="entry name" value="Universal_stress_UspA"/>
</dbReference>
<dbReference type="PANTHER" id="PTHR46268:SF6">
    <property type="entry name" value="UNIVERSAL STRESS PROTEIN UP12"/>
    <property type="match status" value="1"/>
</dbReference>
<gene>
    <name evidence="3" type="ORF">GCM10008955_22180</name>
</gene>
<dbReference type="CDD" id="cd00293">
    <property type="entry name" value="USP-like"/>
    <property type="match status" value="1"/>
</dbReference>
<dbReference type="PANTHER" id="PTHR46268">
    <property type="entry name" value="STRESS RESPONSE PROTEIN NHAX"/>
    <property type="match status" value="1"/>
</dbReference>
<dbReference type="InterPro" id="IPR014729">
    <property type="entry name" value="Rossmann-like_a/b/a_fold"/>
</dbReference>
<dbReference type="Gene3D" id="3.40.50.620">
    <property type="entry name" value="HUPs"/>
    <property type="match status" value="1"/>
</dbReference>
<dbReference type="RefSeq" id="WP_386837558.1">
    <property type="nucleotide sequence ID" value="NZ_JBHUEV010000001.1"/>
</dbReference>
<dbReference type="InterPro" id="IPR006016">
    <property type="entry name" value="UspA"/>
</dbReference>
<evidence type="ECO:0000313" key="3">
    <source>
        <dbReference type="EMBL" id="GGK27952.1"/>
    </source>
</evidence>
<comment type="similarity">
    <text evidence="1">Belongs to the universal stress protein A family.</text>
</comment>
<evidence type="ECO:0000313" key="4">
    <source>
        <dbReference type="Proteomes" id="UP000647587"/>
    </source>
</evidence>
<proteinExistence type="inferred from homology"/>
<evidence type="ECO:0000256" key="1">
    <source>
        <dbReference type="ARBA" id="ARBA00008791"/>
    </source>
</evidence>
<sequence>MVWITLYVLLRLGVPVARPEYGQNMTQSATPFERIVVGLDFSPSSLYALDVARARFPGAQLLLLHVTDARVSAAPDLMGGVTPAAPDPTLLHTMESADAERLSAVALEGEETVQLVGDPVTGILETARSWGAELIVVGTHAQGALEHFFVGSSAEKVVARSPIPVLTVRVGTGGRQP</sequence>
<organism evidence="3 4">
    <name type="scientific">Deinococcus malanensis</name>
    <dbReference type="NCBI Taxonomy" id="1706855"/>
    <lineage>
        <taxon>Bacteria</taxon>
        <taxon>Thermotogati</taxon>
        <taxon>Deinococcota</taxon>
        <taxon>Deinococci</taxon>
        <taxon>Deinococcales</taxon>
        <taxon>Deinococcaceae</taxon>
        <taxon>Deinococcus</taxon>
    </lineage>
</organism>